<dbReference type="PANTHER" id="PTHR32071:SF57">
    <property type="entry name" value="C4-DICARBOXYLATE TRANSPORT TRANSCRIPTIONAL REGULATORY PROTEIN DCTD"/>
    <property type="match status" value="1"/>
</dbReference>
<dbReference type="Gene3D" id="3.40.50.300">
    <property type="entry name" value="P-loop containing nucleotide triphosphate hydrolases"/>
    <property type="match status" value="1"/>
</dbReference>
<dbReference type="InterPro" id="IPR002078">
    <property type="entry name" value="Sigma_54_int"/>
</dbReference>
<dbReference type="Pfam" id="PF00158">
    <property type="entry name" value="Sigma54_activat"/>
    <property type="match status" value="1"/>
</dbReference>
<organism evidence="8 9">
    <name type="scientific">Raoultella planticola</name>
    <name type="common">Klebsiella planticola</name>
    <dbReference type="NCBI Taxonomy" id="575"/>
    <lineage>
        <taxon>Bacteria</taxon>
        <taxon>Pseudomonadati</taxon>
        <taxon>Pseudomonadota</taxon>
        <taxon>Gammaproteobacteria</taxon>
        <taxon>Enterobacterales</taxon>
        <taxon>Enterobacteriaceae</taxon>
        <taxon>Klebsiella/Raoultella group</taxon>
        <taxon>Raoultella</taxon>
    </lineage>
</organism>
<evidence type="ECO:0000313" key="9">
    <source>
        <dbReference type="Proteomes" id="UP000288843"/>
    </source>
</evidence>
<proteinExistence type="predicted"/>
<dbReference type="Gene3D" id="3.30.450.20">
    <property type="entry name" value="PAS domain"/>
    <property type="match status" value="1"/>
</dbReference>
<dbReference type="GO" id="GO:0005524">
    <property type="term" value="F:ATP binding"/>
    <property type="evidence" value="ECO:0007669"/>
    <property type="project" value="UniProtKB-KW"/>
</dbReference>
<dbReference type="SUPFAM" id="SSF52540">
    <property type="entry name" value="P-loop containing nucleoside triphosphate hydrolases"/>
    <property type="match status" value="1"/>
</dbReference>
<gene>
    <name evidence="8" type="ORF">DN603_27445</name>
</gene>
<dbReference type="PROSITE" id="PS00688">
    <property type="entry name" value="SIGMA54_INTERACT_3"/>
    <property type="match status" value="1"/>
</dbReference>
<dbReference type="InterPro" id="IPR025943">
    <property type="entry name" value="Sigma_54_int_dom_ATP-bd_2"/>
</dbReference>
<dbReference type="FunFam" id="3.40.50.300:FF:000006">
    <property type="entry name" value="DNA-binding transcriptional regulator NtrC"/>
    <property type="match status" value="1"/>
</dbReference>
<dbReference type="PROSITE" id="PS50112">
    <property type="entry name" value="PAS"/>
    <property type="match status" value="1"/>
</dbReference>
<dbReference type="PANTHER" id="PTHR32071">
    <property type="entry name" value="TRANSCRIPTIONAL REGULATORY PROTEIN"/>
    <property type="match status" value="1"/>
</dbReference>
<dbReference type="EMBL" id="QKOX01000045">
    <property type="protein sequence ID" value="RWT15819.1"/>
    <property type="molecule type" value="Genomic_DNA"/>
</dbReference>
<dbReference type="InterPro" id="IPR027417">
    <property type="entry name" value="P-loop_NTPase"/>
</dbReference>
<protein>
    <submittedName>
        <fullName evidence="8">Uncharacterized protein</fullName>
    </submittedName>
</protein>
<dbReference type="SUPFAM" id="SSF55785">
    <property type="entry name" value="PYP-like sensor domain (PAS domain)"/>
    <property type="match status" value="1"/>
</dbReference>
<dbReference type="InterPro" id="IPR025944">
    <property type="entry name" value="Sigma_54_int_dom_CS"/>
</dbReference>
<evidence type="ECO:0000256" key="3">
    <source>
        <dbReference type="ARBA" id="ARBA00023015"/>
    </source>
</evidence>
<dbReference type="CDD" id="cd00009">
    <property type="entry name" value="AAA"/>
    <property type="match status" value="1"/>
</dbReference>
<keyword evidence="2" id="KW-0067">ATP-binding</keyword>
<evidence type="ECO:0000256" key="4">
    <source>
        <dbReference type="ARBA" id="ARBA00023125"/>
    </source>
</evidence>
<evidence type="ECO:0000256" key="2">
    <source>
        <dbReference type="ARBA" id="ARBA00022840"/>
    </source>
</evidence>
<dbReference type="GO" id="GO:0003677">
    <property type="term" value="F:DNA binding"/>
    <property type="evidence" value="ECO:0007669"/>
    <property type="project" value="UniProtKB-KW"/>
</dbReference>
<dbReference type="InterPro" id="IPR058031">
    <property type="entry name" value="AAA_lid_NorR"/>
</dbReference>
<dbReference type="PROSITE" id="PS00676">
    <property type="entry name" value="SIGMA54_INTERACT_2"/>
    <property type="match status" value="1"/>
</dbReference>
<dbReference type="Pfam" id="PF25601">
    <property type="entry name" value="AAA_lid_14"/>
    <property type="match status" value="1"/>
</dbReference>
<dbReference type="GO" id="GO:0006355">
    <property type="term" value="P:regulation of DNA-templated transcription"/>
    <property type="evidence" value="ECO:0007669"/>
    <property type="project" value="InterPro"/>
</dbReference>
<sequence>MDKMKKKLCVIGLAEVVCDAIGASLRTLIGEYADILCWCLENSMDEQIPTDYDLYLATYPGSYAYAKKMLPEDSQILLAGRFVNPSNFDRLLELPKNTSVLAVDNSLERANYLIWEIARFGVNHLDISPYYPDCPEPEKMAHSYAVGAGRKRNVPDWMEFINLGVKELTITTYARILQILSIPEEVLDSIVHTYMDSVFQMARRNNNTRTYLNSIINNIDEIIFVIDENGGIVFKNNAAESLIASLGKADGASLRFSDIFPELERPFTWCCENCEEEIITKINELHYILQIKPVSEPVGGNIGTLIIVKPVTRVQELENKVRRKLKGAGLTAKYTFANILGESPTIRQAVETARRFASTPLTVLLESESGTGKELFAQSIHQASACASGPFVAFNFSALPETLAESELFGYEEGAFTGARRGGKPGLFEQAHNGTIFLDELGSASLAVQARLLRVLEEREVRRIGGERVLPVSVRVIAATNEDLGAMIRNKQFRKDLFYRLCMCPLYIPPLRERTGDVLFLARHFAETLHSRHLKFDSDLEEFCNTYDWPGNVRELQNMVTYLCAVVPPNRICTTTDLPRYFHSVSTYLPTVETKAPTFTEIYEEMVNSHTLAICRMLLVVFSEKTKGHSFGREHLFDMLKAHYPEMTHSALRRHLDTLKYHGMLHSGSTKQGTDITPLGREFLAWIAQSEE</sequence>
<evidence type="ECO:0000256" key="1">
    <source>
        <dbReference type="ARBA" id="ARBA00022741"/>
    </source>
</evidence>
<dbReference type="AlphaFoldDB" id="A0A443VEZ9"/>
<keyword evidence="4" id="KW-0238">DNA-binding</keyword>
<comment type="caution">
    <text evidence="8">The sequence shown here is derived from an EMBL/GenBank/DDBJ whole genome shotgun (WGS) entry which is preliminary data.</text>
</comment>
<dbReference type="SMART" id="SM00382">
    <property type="entry name" value="AAA"/>
    <property type="match status" value="1"/>
</dbReference>
<reference evidence="8 9" key="1">
    <citation type="submission" date="2018-06" db="EMBL/GenBank/DDBJ databases">
        <title>Carbapenemase-producing Enterobacteriaceae present in wastewater treatment plant effluent and nearby surface waters in the US.</title>
        <authorList>
            <person name="Mathys D.A."/>
            <person name="Mollenkopf D.F."/>
            <person name="Feicht S.M."/>
            <person name="Adams R.J."/>
            <person name="Albers A.L."/>
            <person name="Stuever D.M."/>
            <person name="Daniels J.B."/>
            <person name="Wittum T.E."/>
        </authorList>
    </citation>
    <scope>NUCLEOTIDE SEQUENCE [LARGE SCALE GENOMIC DNA]</scope>
    <source>
        <strain evidence="8 9">GEO_47_Down_B</strain>
    </source>
</reference>
<dbReference type="InterPro" id="IPR000014">
    <property type="entry name" value="PAS"/>
</dbReference>
<name>A0A443VEZ9_RAOPL</name>
<keyword evidence="1" id="KW-0547">Nucleotide-binding</keyword>
<evidence type="ECO:0000313" key="8">
    <source>
        <dbReference type="EMBL" id="RWT15819.1"/>
    </source>
</evidence>
<dbReference type="Proteomes" id="UP000288843">
    <property type="component" value="Unassembled WGS sequence"/>
</dbReference>
<evidence type="ECO:0000259" key="6">
    <source>
        <dbReference type="PROSITE" id="PS50045"/>
    </source>
</evidence>
<keyword evidence="3" id="KW-0805">Transcription regulation</keyword>
<evidence type="ECO:0000259" key="7">
    <source>
        <dbReference type="PROSITE" id="PS50112"/>
    </source>
</evidence>
<feature type="domain" description="PAS" evidence="7">
    <location>
        <begin position="208"/>
        <end position="244"/>
    </location>
</feature>
<dbReference type="InterPro" id="IPR003593">
    <property type="entry name" value="AAA+_ATPase"/>
</dbReference>
<evidence type="ECO:0000256" key="5">
    <source>
        <dbReference type="ARBA" id="ARBA00023163"/>
    </source>
</evidence>
<feature type="domain" description="Sigma-54 factor interaction" evidence="6">
    <location>
        <begin position="339"/>
        <end position="565"/>
    </location>
</feature>
<dbReference type="Gene3D" id="1.10.8.60">
    <property type="match status" value="1"/>
</dbReference>
<dbReference type="InterPro" id="IPR035965">
    <property type="entry name" value="PAS-like_dom_sf"/>
</dbReference>
<accession>A0A443VEZ9</accession>
<keyword evidence="5" id="KW-0804">Transcription</keyword>
<dbReference type="PROSITE" id="PS50045">
    <property type="entry name" value="SIGMA54_INTERACT_4"/>
    <property type="match status" value="1"/>
</dbReference>